<feature type="domain" description="Acetyl-CoA hydrolase/transferase C-terminal" evidence="4">
    <location>
        <begin position="264"/>
        <end position="415"/>
    </location>
</feature>
<dbReference type="RefSeq" id="WP_094025104.1">
    <property type="nucleotide sequence ID" value="NZ_NGAF01000003.1"/>
</dbReference>
<sequence>MTVVRDPADLDLSEFLRPGDHLVIGQACGEPPTLVESLVRQGAGIGGLTVFIATSFSGSFTPAATAGLRMRSMGAIGALRGLTASHVLEVIACHVGRIGPMLESGALRCDCAFVQVAPADRHGNHSLGLVSDHVAAAVRAARVVVAEINEQVPWTYGESIPGSEIDYAVEVSRPPVTVAPTRIGPVDEAIARHAAAFIGDGAVVQTGIGAVPDALLRMLSDRVDLGVHSGMIGDGLVDLVEAGAITNARKRIDTGVSVTGALIGTRRLYDFADRNPAIRMCPATYTHDAAVLARLDDLVSINSAVEVDLTGQVNAEQHGTAYLGGTGGQVDFVRGAARARGGHAIIALPATAKGGTVSRISAALSGPVTTARSETDIVVTEFGAAELAGRTLAERARRLTAIAHPDFREDLERAAAEITKRGF</sequence>
<dbReference type="AlphaFoldDB" id="A0A231HA21"/>
<dbReference type="SUPFAM" id="SSF100950">
    <property type="entry name" value="NagB/RpiA/CoA transferase-like"/>
    <property type="match status" value="2"/>
</dbReference>
<keyword evidence="2 5" id="KW-0808">Transferase</keyword>
<evidence type="ECO:0000256" key="2">
    <source>
        <dbReference type="ARBA" id="ARBA00022679"/>
    </source>
</evidence>
<dbReference type="EMBL" id="NGAF01000003">
    <property type="protein sequence ID" value="OXR45803.1"/>
    <property type="molecule type" value="Genomic_DNA"/>
</dbReference>
<evidence type="ECO:0000313" key="6">
    <source>
        <dbReference type="Proteomes" id="UP000215506"/>
    </source>
</evidence>
<comment type="caution">
    <text evidence="5">The sequence shown here is derived from an EMBL/GenBank/DDBJ whole genome shotgun (WGS) entry which is preliminary data.</text>
</comment>
<dbReference type="PANTHER" id="PTHR21432">
    <property type="entry name" value="ACETYL-COA HYDROLASE-RELATED"/>
    <property type="match status" value="1"/>
</dbReference>
<dbReference type="InterPro" id="IPR003702">
    <property type="entry name" value="ActCoA_hydro_N"/>
</dbReference>
<dbReference type="Proteomes" id="UP000215506">
    <property type="component" value="Unassembled WGS sequence"/>
</dbReference>
<name>A0A231HA21_9NOCA</name>
<evidence type="ECO:0000259" key="4">
    <source>
        <dbReference type="Pfam" id="PF13336"/>
    </source>
</evidence>
<dbReference type="PANTHER" id="PTHR21432:SF20">
    <property type="entry name" value="ACETYL-COA HYDROLASE"/>
    <property type="match status" value="1"/>
</dbReference>
<dbReference type="InterPro" id="IPR026888">
    <property type="entry name" value="AcetylCoA_hyd_C"/>
</dbReference>
<protein>
    <submittedName>
        <fullName evidence="5">Succinyl-CoA:acetate CoA-transferase</fullName>
        <ecNumber evidence="5">2.8.3.18</ecNumber>
    </submittedName>
</protein>
<feature type="domain" description="Acetyl-CoA hydrolase/transferase N-terminal" evidence="3">
    <location>
        <begin position="86"/>
        <end position="179"/>
    </location>
</feature>
<dbReference type="Gene3D" id="3.40.1080.10">
    <property type="entry name" value="Glutaconate Coenzyme A-transferase"/>
    <property type="match status" value="1"/>
</dbReference>
<comment type="similarity">
    <text evidence="1">Belongs to the acetyl-CoA hydrolase/transferase family.</text>
</comment>
<dbReference type="InterPro" id="IPR038460">
    <property type="entry name" value="AcetylCoA_hyd_C_sf"/>
</dbReference>
<reference evidence="5 6" key="1">
    <citation type="submission" date="2017-07" db="EMBL/GenBank/DDBJ databases">
        <title>First draft Genome Sequence of Nocardia cerradoensis isolated from human infection.</title>
        <authorList>
            <person name="Carrasco G."/>
        </authorList>
    </citation>
    <scope>NUCLEOTIDE SEQUENCE [LARGE SCALE GENOMIC DNA]</scope>
    <source>
        <strain evidence="5 6">CNM20130759</strain>
    </source>
</reference>
<dbReference type="GO" id="GO:0006083">
    <property type="term" value="P:acetate metabolic process"/>
    <property type="evidence" value="ECO:0007669"/>
    <property type="project" value="InterPro"/>
</dbReference>
<dbReference type="InterPro" id="IPR037171">
    <property type="entry name" value="NagB/RpiA_transferase-like"/>
</dbReference>
<evidence type="ECO:0000313" key="5">
    <source>
        <dbReference type="EMBL" id="OXR45803.1"/>
    </source>
</evidence>
<dbReference type="Gene3D" id="3.40.1080.20">
    <property type="entry name" value="Acetyl-CoA hydrolase/transferase C-terminal domain"/>
    <property type="match status" value="1"/>
</dbReference>
<dbReference type="EC" id="2.8.3.18" evidence="5"/>
<dbReference type="GO" id="GO:0008775">
    <property type="term" value="F:acetate CoA-transferase activity"/>
    <property type="evidence" value="ECO:0007669"/>
    <property type="project" value="InterPro"/>
</dbReference>
<dbReference type="Pfam" id="PF02550">
    <property type="entry name" value="AcetylCoA_hydro"/>
    <property type="match status" value="1"/>
</dbReference>
<dbReference type="InterPro" id="IPR046433">
    <property type="entry name" value="ActCoA_hydro"/>
</dbReference>
<gene>
    <name evidence="5" type="ORF">B7C42_02095</name>
</gene>
<dbReference type="Gene3D" id="3.30.750.70">
    <property type="entry name" value="4-hydroxybutyrate coenzyme like domains"/>
    <property type="match status" value="1"/>
</dbReference>
<proteinExistence type="inferred from homology"/>
<evidence type="ECO:0000259" key="3">
    <source>
        <dbReference type="Pfam" id="PF02550"/>
    </source>
</evidence>
<evidence type="ECO:0000256" key="1">
    <source>
        <dbReference type="ARBA" id="ARBA00009632"/>
    </source>
</evidence>
<dbReference type="Pfam" id="PF13336">
    <property type="entry name" value="AcetylCoA_hyd_C"/>
    <property type="match status" value="1"/>
</dbReference>
<keyword evidence="6" id="KW-1185">Reference proteome</keyword>
<organism evidence="5 6">
    <name type="scientific">Nocardia cerradoensis</name>
    <dbReference type="NCBI Taxonomy" id="85688"/>
    <lineage>
        <taxon>Bacteria</taxon>
        <taxon>Bacillati</taxon>
        <taxon>Actinomycetota</taxon>
        <taxon>Actinomycetes</taxon>
        <taxon>Mycobacteriales</taxon>
        <taxon>Nocardiaceae</taxon>
        <taxon>Nocardia</taxon>
    </lineage>
</organism>
<accession>A0A231HA21</accession>